<dbReference type="AlphaFoldDB" id="A0ECE6"/>
<feature type="transmembrane region" description="Helical" evidence="1">
    <location>
        <begin position="131"/>
        <end position="153"/>
    </location>
</feature>
<dbReference type="InParanoid" id="A0ECE6"/>
<keyword evidence="1" id="KW-1133">Transmembrane helix</keyword>
<keyword evidence="3" id="KW-1185">Reference proteome</keyword>
<dbReference type="EMBL" id="CT868671">
    <property type="protein sequence ID" value="CAK92963.1"/>
    <property type="molecule type" value="Genomic_DNA"/>
</dbReference>
<protein>
    <submittedName>
        <fullName evidence="2">Uncharacterized protein</fullName>
    </submittedName>
</protein>
<dbReference type="GeneID" id="5046159"/>
<dbReference type="KEGG" id="ptm:GSPATT00003832001"/>
<name>A0ECE6_PARTE</name>
<dbReference type="Proteomes" id="UP000000600">
    <property type="component" value="Unassembled WGS sequence"/>
</dbReference>
<evidence type="ECO:0000256" key="1">
    <source>
        <dbReference type="SAM" id="Phobius"/>
    </source>
</evidence>
<sequence length="176" mass="20259">MILQKEFDSNRIDNLCAGLDNRNKQHTSTSIHANSIQILTQIISIFNADVLNVAKQSSKQAQHTFSQMIVLNTHFEHIYNIDVGGAIMTCYKFMQTFSNNSTFNPPARIRSGQMKQQIIITSWMQTKADKIINIFPMLFGLPNTCFYILYTLLQQVKCCTLKKSQRGQLQRMIKDF</sequence>
<dbReference type="HOGENOM" id="CLU_1528101_0_0_1"/>
<keyword evidence="1" id="KW-0812">Transmembrane</keyword>
<accession>A0ECE6</accession>
<gene>
    <name evidence="2" type="ORF">GSPATT00003832001</name>
</gene>
<reference evidence="2 3" key="1">
    <citation type="journal article" date="2006" name="Nature">
        <title>Global trends of whole-genome duplications revealed by the ciliate Paramecium tetraurelia.</title>
        <authorList>
            <consortium name="Genoscope"/>
            <person name="Aury J.-M."/>
            <person name="Jaillon O."/>
            <person name="Duret L."/>
            <person name="Noel B."/>
            <person name="Jubin C."/>
            <person name="Porcel B.M."/>
            <person name="Segurens B."/>
            <person name="Daubin V."/>
            <person name="Anthouard V."/>
            <person name="Aiach N."/>
            <person name="Arnaiz O."/>
            <person name="Billaut A."/>
            <person name="Beisson J."/>
            <person name="Blanc I."/>
            <person name="Bouhouche K."/>
            <person name="Camara F."/>
            <person name="Duharcourt S."/>
            <person name="Guigo R."/>
            <person name="Gogendeau D."/>
            <person name="Katinka M."/>
            <person name="Keller A.-M."/>
            <person name="Kissmehl R."/>
            <person name="Klotz C."/>
            <person name="Koll F."/>
            <person name="Le Moue A."/>
            <person name="Lepere C."/>
            <person name="Malinsky S."/>
            <person name="Nowacki M."/>
            <person name="Nowak J.K."/>
            <person name="Plattner H."/>
            <person name="Poulain J."/>
            <person name="Ruiz F."/>
            <person name="Serrano V."/>
            <person name="Zagulski M."/>
            <person name="Dessen P."/>
            <person name="Betermier M."/>
            <person name="Weissenbach J."/>
            <person name="Scarpelli C."/>
            <person name="Schachter V."/>
            <person name="Sperling L."/>
            <person name="Meyer E."/>
            <person name="Cohen J."/>
            <person name="Wincker P."/>
        </authorList>
    </citation>
    <scope>NUCLEOTIDE SEQUENCE [LARGE SCALE GENOMIC DNA]</scope>
    <source>
        <strain evidence="2 3">Stock d4-2</strain>
    </source>
</reference>
<evidence type="ECO:0000313" key="2">
    <source>
        <dbReference type="EMBL" id="CAK92963.1"/>
    </source>
</evidence>
<organism evidence="2 3">
    <name type="scientific">Paramecium tetraurelia</name>
    <dbReference type="NCBI Taxonomy" id="5888"/>
    <lineage>
        <taxon>Eukaryota</taxon>
        <taxon>Sar</taxon>
        <taxon>Alveolata</taxon>
        <taxon>Ciliophora</taxon>
        <taxon>Intramacronucleata</taxon>
        <taxon>Oligohymenophorea</taxon>
        <taxon>Peniculida</taxon>
        <taxon>Parameciidae</taxon>
        <taxon>Paramecium</taxon>
    </lineage>
</organism>
<proteinExistence type="predicted"/>
<dbReference type="RefSeq" id="XP_001460360.1">
    <property type="nucleotide sequence ID" value="XM_001460323.1"/>
</dbReference>
<evidence type="ECO:0000313" key="3">
    <source>
        <dbReference type="Proteomes" id="UP000000600"/>
    </source>
</evidence>
<keyword evidence="1" id="KW-0472">Membrane</keyword>